<proteinExistence type="predicted"/>
<dbReference type="Proteomes" id="UP000027222">
    <property type="component" value="Unassembled WGS sequence"/>
</dbReference>
<protein>
    <recommendedName>
        <fullName evidence="3">F-box domain-containing protein</fullName>
    </recommendedName>
</protein>
<dbReference type="HOGENOM" id="CLU_018544_12_0_1"/>
<gene>
    <name evidence="1" type="ORF">GALMADRAFT_245553</name>
</gene>
<dbReference type="EMBL" id="KL142375">
    <property type="protein sequence ID" value="KDR78390.1"/>
    <property type="molecule type" value="Genomic_DNA"/>
</dbReference>
<dbReference type="InterPro" id="IPR032675">
    <property type="entry name" value="LRR_dom_sf"/>
</dbReference>
<organism evidence="1 2">
    <name type="scientific">Galerina marginata (strain CBS 339.88)</name>
    <dbReference type="NCBI Taxonomy" id="685588"/>
    <lineage>
        <taxon>Eukaryota</taxon>
        <taxon>Fungi</taxon>
        <taxon>Dikarya</taxon>
        <taxon>Basidiomycota</taxon>
        <taxon>Agaricomycotina</taxon>
        <taxon>Agaricomycetes</taxon>
        <taxon>Agaricomycetidae</taxon>
        <taxon>Agaricales</taxon>
        <taxon>Agaricineae</taxon>
        <taxon>Strophariaceae</taxon>
        <taxon>Galerina</taxon>
    </lineage>
</organism>
<sequence length="597" mass="66900">MEGHLTALLRSNDAPSEATVISIKGLLLEPSTELLATDSEIQRFSAILNELQHKRETIQRTINGYNTILAPIRRLPADVLHDIFYHCLPTHRNSVMDASEAPVLLTRICSSWRSLAFSSPRIWSKLHIPFPKNARNGAASTWYYSPEATAVREQELASTMQLRSQVVETWLERSGDYPLSLSVYHPSSYREEAENLEIWLSSGIFKVIVRFASRWRSLDLNMPLSMYKYLQVSVSELGYDTLPMLQDLRVSIHGQPQGNYWAQSPLALLPSPQLRTLSLNTAKATWNFRSIPLVWSRLTSLSLYSMFPDTEVLELFAKCHNLVDCKLRVQPCDSPPPYELAQSGVVMPFLQELSINDGGSKIVMAKAFKLVSFPALAHVEYQRTPYFAPNTEEPDHAPLSLLTLLENKSGNAIDKLSLQSDGLLPEGILGCLRRAYDAKHLSLSNPMDGRMNTAYNTGTSDSDYFDLGHLTILPDISTAAAGGDCVLLPNLERLEAYRIFSFTDQNLLNLIGSRLDAWKRGLIQAPLKSVRIEFCRPRELPDIEDAVLRIADAVGLKVELDLVYAKKQPKNGGFFSPSFGLRDSGDYSPDTVDSVFY</sequence>
<keyword evidence="2" id="KW-1185">Reference proteome</keyword>
<evidence type="ECO:0008006" key="3">
    <source>
        <dbReference type="Google" id="ProtNLM"/>
    </source>
</evidence>
<dbReference type="AlphaFoldDB" id="A0A067T5D6"/>
<dbReference type="OrthoDB" id="3365698at2759"/>
<dbReference type="STRING" id="685588.A0A067T5D6"/>
<name>A0A067T5D6_GALM3</name>
<accession>A0A067T5D6</accession>
<evidence type="ECO:0000313" key="2">
    <source>
        <dbReference type="Proteomes" id="UP000027222"/>
    </source>
</evidence>
<evidence type="ECO:0000313" key="1">
    <source>
        <dbReference type="EMBL" id="KDR78390.1"/>
    </source>
</evidence>
<reference evidence="2" key="1">
    <citation type="journal article" date="2014" name="Proc. Natl. Acad. Sci. U.S.A.">
        <title>Extensive sampling of basidiomycete genomes demonstrates inadequacy of the white-rot/brown-rot paradigm for wood decay fungi.</title>
        <authorList>
            <person name="Riley R."/>
            <person name="Salamov A.A."/>
            <person name="Brown D.W."/>
            <person name="Nagy L.G."/>
            <person name="Floudas D."/>
            <person name="Held B.W."/>
            <person name="Levasseur A."/>
            <person name="Lombard V."/>
            <person name="Morin E."/>
            <person name="Otillar R."/>
            <person name="Lindquist E.A."/>
            <person name="Sun H."/>
            <person name="LaButti K.M."/>
            <person name="Schmutz J."/>
            <person name="Jabbour D."/>
            <person name="Luo H."/>
            <person name="Baker S.E."/>
            <person name="Pisabarro A.G."/>
            <person name="Walton J.D."/>
            <person name="Blanchette R.A."/>
            <person name="Henrissat B."/>
            <person name="Martin F."/>
            <person name="Cullen D."/>
            <person name="Hibbett D.S."/>
            <person name="Grigoriev I.V."/>
        </authorList>
    </citation>
    <scope>NUCLEOTIDE SEQUENCE [LARGE SCALE GENOMIC DNA]</scope>
    <source>
        <strain evidence="2">CBS 339.88</strain>
    </source>
</reference>
<dbReference type="Gene3D" id="3.80.10.10">
    <property type="entry name" value="Ribonuclease Inhibitor"/>
    <property type="match status" value="1"/>
</dbReference>